<dbReference type="GO" id="GO:0016887">
    <property type="term" value="F:ATP hydrolysis activity"/>
    <property type="evidence" value="ECO:0007669"/>
    <property type="project" value="InterPro"/>
</dbReference>
<evidence type="ECO:0000256" key="4">
    <source>
        <dbReference type="ARBA" id="ARBA00022967"/>
    </source>
</evidence>
<reference evidence="6 7" key="1">
    <citation type="submission" date="2011-10" db="EMBL/GenBank/DDBJ databases">
        <title>The Genome Sequence of Lachnospiraceae bacterium ACC2.</title>
        <authorList>
            <consortium name="The Broad Institute Genome Sequencing Platform"/>
            <person name="Earl A."/>
            <person name="Ward D."/>
            <person name="Feldgarden M."/>
            <person name="Gevers D."/>
            <person name="Sizova M."/>
            <person name="Hazen A."/>
            <person name="Epstein S."/>
            <person name="Young S.K."/>
            <person name="Zeng Q."/>
            <person name="Gargeya S."/>
            <person name="Fitzgerald M."/>
            <person name="Haas B."/>
            <person name="Abouelleil A."/>
            <person name="Alvarado L."/>
            <person name="Arachchi H.M."/>
            <person name="Berlin A."/>
            <person name="Brown A."/>
            <person name="Chapman S.B."/>
            <person name="Chen Z."/>
            <person name="Dunbar C."/>
            <person name="Freedman E."/>
            <person name="Gearin G."/>
            <person name="Goldberg J."/>
            <person name="Griggs A."/>
            <person name="Gujja S."/>
            <person name="Heiman D."/>
            <person name="Howarth C."/>
            <person name="Larson L."/>
            <person name="Lui A."/>
            <person name="MacDonald P.J.P."/>
            <person name="Montmayeur A."/>
            <person name="Murphy C."/>
            <person name="Neiman D."/>
            <person name="Pearson M."/>
            <person name="Priest M."/>
            <person name="Roberts A."/>
            <person name="Saif S."/>
            <person name="Shea T."/>
            <person name="Shenoy N."/>
            <person name="Sisk P."/>
            <person name="Stolte C."/>
            <person name="Sykes S."/>
            <person name="Wortman J."/>
            <person name="Nusbaum C."/>
            <person name="Birren B."/>
        </authorList>
    </citation>
    <scope>NUCLEOTIDE SEQUENCE [LARGE SCALE GENOMIC DNA]</scope>
    <source>
        <strain evidence="6 7">ACC2</strain>
    </source>
</reference>
<dbReference type="AlphaFoldDB" id="A0AA36Y608"/>
<dbReference type="SUPFAM" id="SSF52540">
    <property type="entry name" value="P-loop containing nucleoside triphosphate hydrolases"/>
    <property type="match status" value="1"/>
</dbReference>
<accession>A0AA36Y608</accession>
<name>A0AA36Y608_9FIRM</name>
<evidence type="ECO:0000313" key="6">
    <source>
        <dbReference type="EMBL" id="EHO17644.1"/>
    </source>
</evidence>
<dbReference type="RefSeq" id="WP_009532331.1">
    <property type="nucleotide sequence ID" value="NZ_CALJAI010000049.1"/>
</dbReference>
<evidence type="ECO:0000256" key="2">
    <source>
        <dbReference type="ARBA" id="ARBA00022741"/>
    </source>
</evidence>
<proteinExistence type="predicted"/>
<dbReference type="GeneID" id="86940275"/>
<dbReference type="PROSITE" id="PS50893">
    <property type="entry name" value="ABC_TRANSPORTER_2"/>
    <property type="match status" value="1"/>
</dbReference>
<dbReference type="GO" id="GO:0005524">
    <property type="term" value="F:ATP binding"/>
    <property type="evidence" value="ECO:0007669"/>
    <property type="project" value="UniProtKB-KW"/>
</dbReference>
<evidence type="ECO:0000259" key="5">
    <source>
        <dbReference type="PROSITE" id="PS50893"/>
    </source>
</evidence>
<dbReference type="Pfam" id="PF00005">
    <property type="entry name" value="ABC_tran"/>
    <property type="match status" value="1"/>
</dbReference>
<dbReference type="PANTHER" id="PTHR42794">
    <property type="entry name" value="HEMIN IMPORT ATP-BINDING PROTEIN HMUV"/>
    <property type="match status" value="1"/>
</dbReference>
<dbReference type="Gene3D" id="3.40.50.300">
    <property type="entry name" value="P-loop containing nucleotide triphosphate hydrolases"/>
    <property type="match status" value="1"/>
</dbReference>
<keyword evidence="4" id="KW-1278">Translocase</keyword>
<evidence type="ECO:0000256" key="3">
    <source>
        <dbReference type="ARBA" id="ARBA00022840"/>
    </source>
</evidence>
<dbReference type="SMART" id="SM00382">
    <property type="entry name" value="AAA"/>
    <property type="match status" value="1"/>
</dbReference>
<sequence length="259" mass="28356">MIEIRELTAGYAAPGERGEPPVISIAAETFSAGKITTVIGKNGSGKSTFLKTLVGLLPYRGSIRCDKRELRTLLPKERAACIGYLPQTLTAPHMDVRTLVAHGCFRRKKMFRSLGESDREQIAAALRIADLAAYGDKLVPALSGGERQRAFLAMLIAQDPAFFLLDEVTSYMDIAHQKATVELVRYLAAAGKGVLMTSHDLALSFTVSDRILVMNEGRMILSGTPEELLEERDTLRRCFGICLGKTNSGNALYAYELQN</sequence>
<dbReference type="InterPro" id="IPR003593">
    <property type="entry name" value="AAA+_ATPase"/>
</dbReference>
<dbReference type="Proteomes" id="UP000018466">
    <property type="component" value="Unassembled WGS sequence"/>
</dbReference>
<keyword evidence="7" id="KW-1185">Reference proteome</keyword>
<dbReference type="InterPro" id="IPR017871">
    <property type="entry name" value="ABC_transporter-like_CS"/>
</dbReference>
<protein>
    <recommendedName>
        <fullName evidence="5">ABC transporter domain-containing protein</fullName>
    </recommendedName>
</protein>
<evidence type="ECO:0000256" key="1">
    <source>
        <dbReference type="ARBA" id="ARBA00022448"/>
    </source>
</evidence>
<dbReference type="EMBL" id="AGEL01000004">
    <property type="protein sequence ID" value="EHO17644.1"/>
    <property type="molecule type" value="Genomic_DNA"/>
</dbReference>
<dbReference type="InterPro" id="IPR003439">
    <property type="entry name" value="ABC_transporter-like_ATP-bd"/>
</dbReference>
<keyword evidence="2" id="KW-0547">Nucleotide-binding</keyword>
<gene>
    <name evidence="6" type="ORF">HMPREF9623_00498</name>
</gene>
<keyword evidence="3" id="KW-0067">ATP-binding</keyword>
<keyword evidence="1" id="KW-0813">Transport</keyword>
<comment type="caution">
    <text evidence="6">The sequence shown here is derived from an EMBL/GenBank/DDBJ whole genome shotgun (WGS) entry which is preliminary data.</text>
</comment>
<feature type="domain" description="ABC transporter" evidence="5">
    <location>
        <begin position="2"/>
        <end position="241"/>
    </location>
</feature>
<evidence type="ECO:0000313" key="7">
    <source>
        <dbReference type="Proteomes" id="UP000018466"/>
    </source>
</evidence>
<dbReference type="PROSITE" id="PS00211">
    <property type="entry name" value="ABC_TRANSPORTER_1"/>
    <property type="match status" value="1"/>
</dbReference>
<dbReference type="InterPro" id="IPR027417">
    <property type="entry name" value="P-loop_NTPase"/>
</dbReference>
<dbReference type="PANTHER" id="PTHR42794:SF1">
    <property type="entry name" value="HEMIN IMPORT ATP-BINDING PROTEIN HMUV"/>
    <property type="match status" value="1"/>
</dbReference>
<organism evidence="6 7">
    <name type="scientific">Stomatobaculum longum</name>
    <dbReference type="NCBI Taxonomy" id="796942"/>
    <lineage>
        <taxon>Bacteria</taxon>
        <taxon>Bacillati</taxon>
        <taxon>Bacillota</taxon>
        <taxon>Clostridia</taxon>
        <taxon>Lachnospirales</taxon>
        <taxon>Lachnospiraceae</taxon>
        <taxon>Stomatobaculum</taxon>
    </lineage>
</organism>